<dbReference type="SMART" id="SM01355">
    <property type="entry name" value="AP3B1_C"/>
    <property type="match status" value="1"/>
</dbReference>
<feature type="domain" description="AP-3 complex subunit beta C-terminal" evidence="13">
    <location>
        <begin position="709"/>
        <end position="830"/>
    </location>
</feature>
<dbReference type="GO" id="GO:0030123">
    <property type="term" value="C:AP-3 adaptor complex"/>
    <property type="evidence" value="ECO:0007669"/>
    <property type="project" value="UniProtKB-UniRule"/>
</dbReference>
<comment type="similarity">
    <text evidence="3 11">Belongs to the adaptor complexes large subunit family.</text>
</comment>
<dbReference type="Pfam" id="PF14796">
    <property type="entry name" value="AP3B1_C"/>
    <property type="match status" value="1"/>
</dbReference>
<dbReference type="GO" id="GO:0030665">
    <property type="term" value="C:clathrin-coated vesicle membrane"/>
    <property type="evidence" value="ECO:0007669"/>
    <property type="project" value="UniProtKB-SubCell"/>
</dbReference>
<dbReference type="InterPro" id="IPR056314">
    <property type="entry name" value="AP3B1/2_C"/>
</dbReference>
<evidence type="ECO:0000256" key="3">
    <source>
        <dbReference type="ARBA" id="ARBA00006613"/>
    </source>
</evidence>
<evidence type="ECO:0000256" key="10">
    <source>
        <dbReference type="ARBA" id="ARBA00023570"/>
    </source>
</evidence>
<dbReference type="Gene3D" id="1.25.10.10">
    <property type="entry name" value="Leucine-rich Repeat Variant"/>
    <property type="match status" value="1"/>
</dbReference>
<keyword evidence="8 11" id="KW-0472">Membrane</keyword>
<dbReference type="Proteomes" id="UP000035680">
    <property type="component" value="Unassembled WGS sequence"/>
</dbReference>
<protein>
    <recommendedName>
        <fullName evidence="11">AP-3 complex subunit beta</fullName>
    </recommendedName>
</protein>
<dbReference type="InterPro" id="IPR016024">
    <property type="entry name" value="ARM-type_fold"/>
</dbReference>
<sequence length="959" mass="108061">MLAVQIMRMAYAEGLTTPEIEYSEGGIMIDNKTRFADLREMLDSNKENLKMDAMKRVISMVAKGKDCSELFPAVVKNVAAKNLELKKLVYVYLVRYAEEQQELALLSISTFQRGLKDHNQLIRASALRVLSSIRVSMIAPVMMLAIKEAVRDMSAYVRKVAAHAIPKLFSLEPELQPQLIECIDYLLGDKRTLVLGSAVYAFEETCPDQLQILHKHYRNLCRALVDVDEWGQVIMIGLLTRYARSQFVAPKSDNPLDPDHFLLLQSAKPLLQNRNCSVVMAVAQLFYHVAPPQQLSIVSKALVRLLSGPREVQYVVLVNIATICAASDSNSVLKEIFAISKNIFEPYLKSFFVRNGDSMNVKLLKLQILKSLATETNVQIVLKELQTYVKMNDLAGPAIEAIGHCALQVGTVAEICLTGLVSLIANSNEELVSSVVVVLKKLLHQKAPLSLLLRLLRLIHSIKAPSARSCVIWLVSTHINQVRGYSIDLLRIVAKTFSSEAEIVKLQTLNLAVKLWVLEREKSELLVQYVLQLARYDKSYDVRDRCRFIRNLILRPNKLNITLLLSEKPAPISQSQFKDREFYQLGTLSHLLNQKCLNYRDLPDFCEVQPDPSVRTGLEAIIPQNIQMKDETINNSSNGIYSDICEDDSDEDESESEEESEDYSQTDESEESESEEETDESEEDSDEGGSEDDCELQNNQKIENNTNTAANNMDLLLDLDFTSVAMDIITSRWKRASAMAPSNNSYEILTSLQTGDLSIKVNFTRSPSFFSNTMVSIDLEISLSNTTDDSKVSLIPLDDLKTTSGPIYVDMLGKSVHKANIGINFEDTVKVSKWKCLWERESKSSEYIVQISSPLGEQIEAIEMTKVQFDSEASKLTGMYYNKIQKNLGGLTTFDIYHQCNCKLILGTDGYYSAETVANKQLLLLKFTKTENNVEIFSENVLFGNLFANYIQAWNIEKR</sequence>
<comment type="function">
    <text evidence="10">Subunit of non-clathrin- and clathrin-associated adaptor protein complex 3 (AP-3) that plays a role in protein sorting in the late-Golgi/trans-Golgi network (TGN) and/or endosomes. The AP complexes mediate both the recruitment of clathrin to membranes and the recognition of sorting signals within the cytosolic tails of transmembrane cargo molecules. AP-3 appears to be involved in the sorting of a subset of transmembrane proteins targeted to lysosomes and lysosome-related organelles. In concert with the BLOC-1 complex, AP-3 is required to target cargos into vesicles assembled at cell bodies for delivery into neurites and nerve terminals.</text>
</comment>
<keyword evidence="9" id="KW-0968">Cytoplasmic vesicle</keyword>
<evidence type="ECO:0000256" key="1">
    <source>
        <dbReference type="ARBA" id="ARBA00004145"/>
    </source>
</evidence>
<keyword evidence="14" id="KW-1185">Reference proteome</keyword>
<dbReference type="Pfam" id="PF01602">
    <property type="entry name" value="Adaptin_N"/>
    <property type="match status" value="1"/>
</dbReference>
<dbReference type="PANTHER" id="PTHR11134">
    <property type="entry name" value="ADAPTOR COMPLEX SUBUNIT BETA FAMILY MEMBER"/>
    <property type="match status" value="1"/>
</dbReference>
<evidence type="ECO:0000259" key="13">
    <source>
        <dbReference type="SMART" id="SM01355"/>
    </source>
</evidence>
<proteinExistence type="inferred from homology"/>
<keyword evidence="7" id="KW-0333">Golgi apparatus</keyword>
<dbReference type="SUPFAM" id="SSF48371">
    <property type="entry name" value="ARM repeat"/>
    <property type="match status" value="1"/>
</dbReference>
<dbReference type="GO" id="GO:0005794">
    <property type="term" value="C:Golgi apparatus"/>
    <property type="evidence" value="ECO:0007669"/>
    <property type="project" value="UniProtKB-SubCell"/>
</dbReference>
<comment type="subcellular location">
    <subcellularLocation>
        <location evidence="1">Cytoplasmic vesicle</location>
        <location evidence="1">Clathrin-coated vesicle membrane</location>
        <topology evidence="1">Peripheral membrane protein</topology>
        <orientation evidence="1">Cytoplasmic side</orientation>
    </subcellularLocation>
    <subcellularLocation>
        <location evidence="2">Golgi apparatus</location>
    </subcellularLocation>
</comment>
<evidence type="ECO:0000256" key="8">
    <source>
        <dbReference type="ARBA" id="ARBA00023136"/>
    </source>
</evidence>
<keyword evidence="4 11" id="KW-0813">Transport</keyword>
<evidence type="ECO:0000313" key="14">
    <source>
        <dbReference type="Proteomes" id="UP000035680"/>
    </source>
</evidence>
<dbReference type="InterPro" id="IPR029390">
    <property type="entry name" value="AP3B_C"/>
</dbReference>
<reference evidence="14" key="1">
    <citation type="submission" date="2014-07" db="EMBL/GenBank/DDBJ databases">
        <authorList>
            <person name="Martin A.A"/>
            <person name="De Silva N."/>
        </authorList>
    </citation>
    <scope>NUCLEOTIDE SEQUENCE</scope>
</reference>
<dbReference type="AlphaFoldDB" id="A0A0K0EVS8"/>
<accession>A0A0K0EVS8</accession>
<dbReference type="InterPro" id="IPR026740">
    <property type="entry name" value="AP3_beta"/>
</dbReference>
<dbReference type="InterPro" id="IPR011989">
    <property type="entry name" value="ARM-like"/>
</dbReference>
<keyword evidence="6 11" id="KW-0653">Protein transport</keyword>
<reference evidence="15" key="2">
    <citation type="submission" date="2015-08" db="UniProtKB">
        <authorList>
            <consortium name="WormBaseParasite"/>
        </authorList>
    </citation>
    <scope>IDENTIFICATION</scope>
</reference>
<dbReference type="InterPro" id="IPR026739">
    <property type="entry name" value="AP_beta"/>
</dbReference>
<evidence type="ECO:0000256" key="9">
    <source>
        <dbReference type="ARBA" id="ARBA00023329"/>
    </source>
</evidence>
<evidence type="ECO:0000256" key="4">
    <source>
        <dbReference type="ARBA" id="ARBA00022448"/>
    </source>
</evidence>
<evidence type="ECO:0000256" key="6">
    <source>
        <dbReference type="ARBA" id="ARBA00022927"/>
    </source>
</evidence>
<dbReference type="STRING" id="75913.A0A0K0EVS8"/>
<evidence type="ECO:0000256" key="5">
    <source>
        <dbReference type="ARBA" id="ARBA00022553"/>
    </source>
</evidence>
<dbReference type="GO" id="GO:0006886">
    <property type="term" value="P:intracellular protein transport"/>
    <property type="evidence" value="ECO:0007669"/>
    <property type="project" value="InterPro"/>
</dbReference>
<name>A0A0K0EVS8_STRVS</name>
<evidence type="ECO:0000256" key="7">
    <source>
        <dbReference type="ARBA" id="ARBA00023034"/>
    </source>
</evidence>
<evidence type="ECO:0000256" key="2">
    <source>
        <dbReference type="ARBA" id="ARBA00004555"/>
    </source>
</evidence>
<keyword evidence="5" id="KW-0597">Phosphoprotein</keyword>
<evidence type="ECO:0000313" key="15">
    <source>
        <dbReference type="WBParaSite" id="SVE_0062800.1"/>
    </source>
</evidence>
<organism evidence="14 15">
    <name type="scientific">Strongyloides venezuelensis</name>
    <name type="common">Threadworm</name>
    <dbReference type="NCBI Taxonomy" id="75913"/>
    <lineage>
        <taxon>Eukaryota</taxon>
        <taxon>Metazoa</taxon>
        <taxon>Ecdysozoa</taxon>
        <taxon>Nematoda</taxon>
        <taxon>Chromadorea</taxon>
        <taxon>Rhabditida</taxon>
        <taxon>Tylenchina</taxon>
        <taxon>Panagrolaimomorpha</taxon>
        <taxon>Strongyloidoidea</taxon>
        <taxon>Strongyloididae</taxon>
        <taxon>Strongyloides</taxon>
    </lineage>
</organism>
<dbReference type="PIRSF" id="PIRSF037096">
    <property type="entry name" value="AP3_complex_beta"/>
    <property type="match status" value="1"/>
</dbReference>
<feature type="region of interest" description="Disordered" evidence="12">
    <location>
        <begin position="632"/>
        <end position="695"/>
    </location>
</feature>
<feature type="compositionally biased region" description="Acidic residues" evidence="12">
    <location>
        <begin position="644"/>
        <end position="695"/>
    </location>
</feature>
<dbReference type="WBParaSite" id="SVE_0062800.1">
    <property type="protein sequence ID" value="SVE_0062800.1"/>
    <property type="gene ID" value="SVE_0062800"/>
</dbReference>
<evidence type="ECO:0000256" key="11">
    <source>
        <dbReference type="PIRNR" id="PIRNR037096"/>
    </source>
</evidence>
<dbReference type="GO" id="GO:0016192">
    <property type="term" value="P:vesicle-mediated transport"/>
    <property type="evidence" value="ECO:0007669"/>
    <property type="project" value="InterPro"/>
</dbReference>
<dbReference type="Pfam" id="PF24080">
    <property type="entry name" value="AP3B1_C_2"/>
    <property type="match status" value="1"/>
</dbReference>
<dbReference type="InterPro" id="IPR002553">
    <property type="entry name" value="Clathrin/coatomer_adapt-like_N"/>
</dbReference>
<evidence type="ECO:0000256" key="12">
    <source>
        <dbReference type="SAM" id="MobiDB-lite"/>
    </source>
</evidence>